<organism evidence="1 2">
    <name type="scientific">Phaeosphaeria nodorum (strain SN15 / ATCC MYA-4574 / FGSC 10173)</name>
    <name type="common">Glume blotch fungus</name>
    <name type="synonym">Parastagonospora nodorum</name>
    <dbReference type="NCBI Taxonomy" id="321614"/>
    <lineage>
        <taxon>Eukaryota</taxon>
        <taxon>Fungi</taxon>
        <taxon>Dikarya</taxon>
        <taxon>Ascomycota</taxon>
        <taxon>Pezizomycotina</taxon>
        <taxon>Dothideomycetes</taxon>
        <taxon>Pleosporomycetidae</taxon>
        <taxon>Pleosporales</taxon>
        <taxon>Pleosporineae</taxon>
        <taxon>Phaeosphaeriaceae</taxon>
        <taxon>Parastagonospora</taxon>
    </lineage>
</organism>
<name>Q0TY59_PHANO</name>
<sequence length="46" mass="4771">MDEMGIRLAVWQAVIAVIVGKIIVAAVAVANGFVPTVPGYVVDTTD</sequence>
<dbReference type="RefSeq" id="XP_001805832.1">
    <property type="nucleotide sequence ID" value="XM_001805780.1"/>
</dbReference>
<protein>
    <submittedName>
        <fullName evidence="1">Uncharacterized protein</fullName>
    </submittedName>
</protein>
<evidence type="ECO:0000313" key="1">
    <source>
        <dbReference type="EMBL" id="EAT77066.1"/>
    </source>
</evidence>
<dbReference type="AlphaFoldDB" id="Q0TY59"/>
<reference evidence="2" key="1">
    <citation type="journal article" date="2007" name="Plant Cell">
        <title>Dothideomycete-plant interactions illuminated by genome sequencing and EST analysis of the wheat pathogen Stagonospora nodorum.</title>
        <authorList>
            <person name="Hane J.K."/>
            <person name="Lowe R.G."/>
            <person name="Solomon P.S."/>
            <person name="Tan K.C."/>
            <person name="Schoch C.L."/>
            <person name="Spatafora J.W."/>
            <person name="Crous P.W."/>
            <person name="Kodira C."/>
            <person name="Birren B.W."/>
            <person name="Galagan J.E."/>
            <person name="Torriani S.F."/>
            <person name="McDonald B.A."/>
            <person name="Oliver R.P."/>
        </authorList>
    </citation>
    <scope>NUCLEOTIDE SEQUENCE [LARGE SCALE GENOMIC DNA]</scope>
    <source>
        <strain evidence="2">SN15 / ATCC MYA-4574 / FGSC 10173</strain>
    </source>
</reference>
<dbReference type="KEGG" id="pno:SNOG_15691"/>
<dbReference type="InParanoid" id="Q0TY59"/>
<evidence type="ECO:0000313" key="2">
    <source>
        <dbReference type="Proteomes" id="UP000001055"/>
    </source>
</evidence>
<dbReference type="HOGENOM" id="CLU_3191537_0_0_1"/>
<gene>
    <name evidence="1" type="ORF">SNOG_15691</name>
</gene>
<accession>Q0TY59</accession>
<dbReference type="GeneID" id="5982762"/>
<proteinExistence type="predicted"/>
<dbReference type="Proteomes" id="UP000001055">
    <property type="component" value="Unassembled WGS sequence"/>
</dbReference>
<dbReference type="EMBL" id="CH445363">
    <property type="protein sequence ID" value="EAT77066.1"/>
    <property type="molecule type" value="Genomic_DNA"/>
</dbReference>